<proteinExistence type="predicted"/>
<evidence type="ECO:0000313" key="3">
    <source>
        <dbReference type="Proteomes" id="UP001221898"/>
    </source>
</evidence>
<keyword evidence="3" id="KW-1185">Reference proteome</keyword>
<name>A0AAD7SFC7_9TELE</name>
<dbReference type="EMBL" id="JAINUG010000077">
    <property type="protein sequence ID" value="KAJ8400386.1"/>
    <property type="molecule type" value="Genomic_DNA"/>
</dbReference>
<feature type="region of interest" description="Disordered" evidence="1">
    <location>
        <begin position="1"/>
        <end position="22"/>
    </location>
</feature>
<sequence>MAHSGGMKLPLEPTYQGVTPTLPAPGMHRVESVCDPNLRRSAGQQGAFHPPLNALLWSTRQHCCDVSRSIAGDALFFRVAMKRRDNEACWKDRAGGHPTIGTGTVVTQALG</sequence>
<accession>A0AAD7SFC7</accession>
<protein>
    <submittedName>
        <fullName evidence="2">Uncharacterized protein</fullName>
    </submittedName>
</protein>
<gene>
    <name evidence="2" type="ORF">AAFF_G00397690</name>
</gene>
<dbReference type="Proteomes" id="UP001221898">
    <property type="component" value="Unassembled WGS sequence"/>
</dbReference>
<comment type="caution">
    <text evidence="2">The sequence shown here is derived from an EMBL/GenBank/DDBJ whole genome shotgun (WGS) entry which is preliminary data.</text>
</comment>
<organism evidence="2 3">
    <name type="scientific">Aldrovandia affinis</name>
    <dbReference type="NCBI Taxonomy" id="143900"/>
    <lineage>
        <taxon>Eukaryota</taxon>
        <taxon>Metazoa</taxon>
        <taxon>Chordata</taxon>
        <taxon>Craniata</taxon>
        <taxon>Vertebrata</taxon>
        <taxon>Euteleostomi</taxon>
        <taxon>Actinopterygii</taxon>
        <taxon>Neopterygii</taxon>
        <taxon>Teleostei</taxon>
        <taxon>Notacanthiformes</taxon>
        <taxon>Halosauridae</taxon>
        <taxon>Aldrovandia</taxon>
    </lineage>
</organism>
<evidence type="ECO:0000313" key="2">
    <source>
        <dbReference type="EMBL" id="KAJ8400386.1"/>
    </source>
</evidence>
<evidence type="ECO:0000256" key="1">
    <source>
        <dbReference type="SAM" id="MobiDB-lite"/>
    </source>
</evidence>
<reference evidence="2" key="1">
    <citation type="journal article" date="2023" name="Science">
        <title>Genome structures resolve the early diversification of teleost fishes.</title>
        <authorList>
            <person name="Parey E."/>
            <person name="Louis A."/>
            <person name="Montfort J."/>
            <person name="Bouchez O."/>
            <person name="Roques C."/>
            <person name="Iampietro C."/>
            <person name="Lluch J."/>
            <person name="Castinel A."/>
            <person name="Donnadieu C."/>
            <person name="Desvignes T."/>
            <person name="Floi Bucao C."/>
            <person name="Jouanno E."/>
            <person name="Wen M."/>
            <person name="Mejri S."/>
            <person name="Dirks R."/>
            <person name="Jansen H."/>
            <person name="Henkel C."/>
            <person name="Chen W.J."/>
            <person name="Zahm M."/>
            <person name="Cabau C."/>
            <person name="Klopp C."/>
            <person name="Thompson A.W."/>
            <person name="Robinson-Rechavi M."/>
            <person name="Braasch I."/>
            <person name="Lecointre G."/>
            <person name="Bobe J."/>
            <person name="Postlethwait J.H."/>
            <person name="Berthelot C."/>
            <person name="Roest Crollius H."/>
            <person name="Guiguen Y."/>
        </authorList>
    </citation>
    <scope>NUCLEOTIDE SEQUENCE</scope>
    <source>
        <strain evidence="2">NC1722</strain>
    </source>
</reference>
<dbReference type="AlphaFoldDB" id="A0AAD7SFC7"/>